<evidence type="ECO:0000256" key="1">
    <source>
        <dbReference type="SAM" id="MobiDB-lite"/>
    </source>
</evidence>
<evidence type="ECO:0000313" key="2">
    <source>
        <dbReference type="EMBL" id="KAI1707366.1"/>
    </source>
</evidence>
<feature type="region of interest" description="Disordered" evidence="1">
    <location>
        <begin position="121"/>
        <end position="154"/>
    </location>
</feature>
<dbReference type="PANTHER" id="PTHR34348:SF1">
    <property type="entry name" value="SURFEIT LOCUS PROTEIN 2"/>
    <property type="match status" value="1"/>
</dbReference>
<comment type="caution">
    <text evidence="2">The sequence shown here is derived from an EMBL/GenBank/DDBJ whole genome shotgun (WGS) entry which is preliminary data.</text>
</comment>
<dbReference type="AlphaFoldDB" id="A0AAD4MWB6"/>
<keyword evidence="3" id="KW-1185">Reference proteome</keyword>
<organism evidence="2 3">
    <name type="scientific">Ditylenchus destructor</name>
    <dbReference type="NCBI Taxonomy" id="166010"/>
    <lineage>
        <taxon>Eukaryota</taxon>
        <taxon>Metazoa</taxon>
        <taxon>Ecdysozoa</taxon>
        <taxon>Nematoda</taxon>
        <taxon>Chromadorea</taxon>
        <taxon>Rhabditida</taxon>
        <taxon>Tylenchina</taxon>
        <taxon>Tylenchomorpha</taxon>
        <taxon>Sphaerularioidea</taxon>
        <taxon>Anguinidae</taxon>
        <taxon>Anguininae</taxon>
        <taxon>Ditylenchus</taxon>
    </lineage>
</organism>
<dbReference type="Proteomes" id="UP001201812">
    <property type="component" value="Unassembled WGS sequence"/>
</dbReference>
<feature type="compositionally biased region" description="Acidic residues" evidence="1">
    <location>
        <begin position="198"/>
        <end position="208"/>
    </location>
</feature>
<dbReference type="PANTHER" id="PTHR34348">
    <property type="entry name" value="SURFEIT LOCUS PROTEIN 2"/>
    <property type="match status" value="1"/>
</dbReference>
<feature type="region of interest" description="Disordered" evidence="1">
    <location>
        <begin position="167"/>
        <end position="232"/>
    </location>
</feature>
<dbReference type="EMBL" id="JAKKPZ010000041">
    <property type="protein sequence ID" value="KAI1707366.1"/>
    <property type="molecule type" value="Genomic_DNA"/>
</dbReference>
<feature type="compositionally biased region" description="Basic residues" evidence="1">
    <location>
        <begin position="179"/>
        <end position="188"/>
    </location>
</feature>
<dbReference type="InterPro" id="IPR008833">
    <property type="entry name" value="Surf2"/>
</dbReference>
<gene>
    <name evidence="2" type="ORF">DdX_12463</name>
</gene>
<evidence type="ECO:0000313" key="3">
    <source>
        <dbReference type="Proteomes" id="UP001201812"/>
    </source>
</evidence>
<proteinExistence type="predicted"/>
<accession>A0AAD4MWB6</accession>
<sequence length="244" mass="27456">MSQKAMKSKKVSVVKPEPDSVDALLAEYPDVFEEGDRGKLRCTLTKHECMPNDLANYIKTKKFQGEWQIHQIMQKYGEYFEVMREGILACRLTLRSLTRDGKAMERHVNGSRFLKALAIQKEKDEKEKQSSSDQNGGTDVEAGSTDTGKDGSIVAMDMNSIVDAMEDDEEVENRMSEKKAKKLAKKKAKQEIAKVEPEADDSIMEDQSEEHMEESAKLAKTPKKKKRGSDKLVAPALKKIKKGV</sequence>
<reference evidence="2" key="1">
    <citation type="submission" date="2022-01" db="EMBL/GenBank/DDBJ databases">
        <title>Genome Sequence Resource for Two Populations of Ditylenchus destructor, the Migratory Endoparasitic Phytonematode.</title>
        <authorList>
            <person name="Zhang H."/>
            <person name="Lin R."/>
            <person name="Xie B."/>
        </authorList>
    </citation>
    <scope>NUCLEOTIDE SEQUENCE</scope>
    <source>
        <strain evidence="2">BazhouSP</strain>
    </source>
</reference>
<feature type="compositionally biased region" description="Basic and acidic residues" evidence="1">
    <location>
        <begin position="121"/>
        <end position="130"/>
    </location>
</feature>
<name>A0AAD4MWB6_9BILA</name>
<dbReference type="Pfam" id="PF05477">
    <property type="entry name" value="SURF2"/>
    <property type="match status" value="1"/>
</dbReference>
<protein>
    <submittedName>
        <fullName evidence="2">Surfeit locus protein 2 (SURF2) domain-containing protein</fullName>
    </submittedName>
</protein>